<evidence type="ECO:0000313" key="1">
    <source>
        <dbReference type="EMBL" id="GIG74099.1"/>
    </source>
</evidence>
<dbReference type="InterPro" id="IPR036390">
    <property type="entry name" value="WH_DNA-bd_sf"/>
</dbReference>
<dbReference type="InterPro" id="IPR036388">
    <property type="entry name" value="WH-like_DNA-bd_sf"/>
</dbReference>
<keyword evidence="2" id="KW-1185">Reference proteome</keyword>
<organism evidence="1 2">
    <name type="scientific">Planosporangium flavigriseum</name>
    <dbReference type="NCBI Taxonomy" id="373681"/>
    <lineage>
        <taxon>Bacteria</taxon>
        <taxon>Bacillati</taxon>
        <taxon>Actinomycetota</taxon>
        <taxon>Actinomycetes</taxon>
        <taxon>Micromonosporales</taxon>
        <taxon>Micromonosporaceae</taxon>
        <taxon>Planosporangium</taxon>
    </lineage>
</organism>
<dbReference type="Gene3D" id="1.10.10.10">
    <property type="entry name" value="Winged helix-like DNA-binding domain superfamily/Winged helix DNA-binding domain"/>
    <property type="match status" value="1"/>
</dbReference>
<gene>
    <name evidence="1" type="ORF">Pfl04_25030</name>
</gene>
<dbReference type="Proteomes" id="UP000653674">
    <property type="component" value="Unassembled WGS sequence"/>
</dbReference>
<dbReference type="InterPro" id="IPR025855">
    <property type="entry name" value="Replic_Relax"/>
</dbReference>
<sequence>MADRSFLTQLRASGGPSHLLLVLLDRHRVMTTGQLARATGAPERTVRYRMERLRAANLVECARPGRESGSAPRHWWLRPAGARLVTGTAAAEGRPSAMFATHAAAITEVWLALTEHGPAIGVEPEEWLTDRAGWQEWDGTGTWSRRYRLTPDAVTQVLLASAGSAVIFVEVDLASMTQTLLKQKVVRYLAYAADRAWLGVHPHCPPLLLLTTTATRAATFVRAAQPLLDQHERAYATGDRAEAPVVAACGHVCDPARAIVEPCWMLHEAAAGELTLAEILTERLDAQAESEAWHTYQDTVVRRRADLDALGDLRSVSGLADWLGSECAAAAMRAVVGDDPAKFLDTEPNLANQIIDWSRVRRKIGRFEARDLARPLVAVLEDRYAALWTEQARRLLVAEDHLVAAHPPLCRLAATLAAGNLATSAEISMLGVPPTGTRRRLQHQAYDDYPARRAAAVDSLWQAMGRRARRHTSQEKLAANFDKEHLLICDTCELIYPKPEQDETLFDRCPYCDGTLLDWADRASIVSLTRRLDDIREHLQAVSRRRCAPCAVPTRTDR</sequence>
<reference evidence="1" key="1">
    <citation type="submission" date="2021-01" db="EMBL/GenBank/DDBJ databases">
        <title>Whole genome shotgun sequence of Planosporangium flavigriseum NBRC 105377.</title>
        <authorList>
            <person name="Komaki H."/>
            <person name="Tamura T."/>
        </authorList>
    </citation>
    <scope>NUCLEOTIDE SEQUENCE</scope>
    <source>
        <strain evidence="1">NBRC 105377</strain>
    </source>
</reference>
<proteinExistence type="predicted"/>
<accession>A0A8J3LML0</accession>
<evidence type="ECO:0000313" key="2">
    <source>
        <dbReference type="Proteomes" id="UP000653674"/>
    </source>
</evidence>
<protein>
    <submittedName>
        <fullName evidence="1">Uncharacterized protein</fullName>
    </submittedName>
</protein>
<dbReference type="RefSeq" id="WP_168075272.1">
    <property type="nucleotide sequence ID" value="NZ_BAAAQJ010000019.1"/>
</dbReference>
<name>A0A8J3LML0_9ACTN</name>
<dbReference type="Pfam" id="PF13814">
    <property type="entry name" value="Replic_Relax"/>
    <property type="match status" value="1"/>
</dbReference>
<dbReference type="AlphaFoldDB" id="A0A8J3LML0"/>
<dbReference type="EMBL" id="BONU01000014">
    <property type="protein sequence ID" value="GIG74099.1"/>
    <property type="molecule type" value="Genomic_DNA"/>
</dbReference>
<comment type="caution">
    <text evidence="1">The sequence shown here is derived from an EMBL/GenBank/DDBJ whole genome shotgun (WGS) entry which is preliminary data.</text>
</comment>
<dbReference type="SUPFAM" id="SSF46785">
    <property type="entry name" value="Winged helix' DNA-binding domain"/>
    <property type="match status" value="1"/>
</dbReference>